<protein>
    <submittedName>
        <fullName evidence="1">Uncharacterized protein</fullName>
    </submittedName>
</protein>
<comment type="caution">
    <text evidence="1">The sequence shown here is derived from an EMBL/GenBank/DDBJ whole genome shotgun (WGS) entry which is preliminary data.</text>
</comment>
<gene>
    <name evidence="1" type="ORF">DX927_00085</name>
</gene>
<dbReference type="Proteomes" id="UP000324326">
    <property type="component" value="Unassembled WGS sequence"/>
</dbReference>
<sequence length="206" mass="23854">MKLSLLANGIDSLKASYNSLEDIDYLVEGGEHRVKDAILSLNHANEILFKLLLKQRAECLVFVDIKAYMNAKEEIRSRDKSNVFEVKPGLQTIGISEAIKRLELLCDIEVCSYLKRSLDYLKQKRNQIMHYEINLNEGEFKALITKLKNCYENSVRFFSQYIEGLSDKVEDARFELYEQDLIDDPDVEAMVDEAYYDYLAGLSEQQ</sequence>
<name>A0A5M8RVJ3_9BACI</name>
<proteinExistence type="predicted"/>
<evidence type="ECO:0000313" key="1">
    <source>
        <dbReference type="EMBL" id="KAA6452667.1"/>
    </source>
</evidence>
<evidence type="ECO:0000313" key="2">
    <source>
        <dbReference type="Proteomes" id="UP000324326"/>
    </source>
</evidence>
<accession>A0A5M8RVJ3</accession>
<dbReference type="EMBL" id="QSND01000001">
    <property type="protein sequence ID" value="KAA6452667.1"/>
    <property type="molecule type" value="Genomic_DNA"/>
</dbReference>
<dbReference type="AlphaFoldDB" id="A0A5M8RVJ3"/>
<reference evidence="1 2" key="1">
    <citation type="submission" date="2018-08" db="EMBL/GenBank/DDBJ databases">
        <title>Bacillus phenotypic plasticity.</title>
        <authorList>
            <person name="Hurtado E."/>
        </authorList>
    </citation>
    <scope>NUCLEOTIDE SEQUENCE [LARGE SCALE GENOMIC DNA]</scope>
    <source>
        <strain evidence="1 2">427</strain>
    </source>
</reference>
<dbReference type="RefSeq" id="WP_148955439.1">
    <property type="nucleotide sequence ID" value="NZ_QSND01000001.1"/>
</dbReference>
<organism evidence="1 2">
    <name type="scientific">Bacillus swezeyi</name>
    <dbReference type="NCBI Taxonomy" id="1925020"/>
    <lineage>
        <taxon>Bacteria</taxon>
        <taxon>Bacillati</taxon>
        <taxon>Bacillota</taxon>
        <taxon>Bacilli</taxon>
        <taxon>Bacillales</taxon>
        <taxon>Bacillaceae</taxon>
        <taxon>Bacillus</taxon>
    </lineage>
</organism>